<evidence type="ECO:0000313" key="2">
    <source>
        <dbReference type="Ensembl" id="ENSCVAP00000010381.1"/>
    </source>
</evidence>
<keyword evidence="1" id="KW-0344">Guanine-nucleotide releasing factor</keyword>
<proteinExistence type="predicted"/>
<reference evidence="2" key="2">
    <citation type="submission" date="2025-09" db="UniProtKB">
        <authorList>
            <consortium name="Ensembl"/>
        </authorList>
    </citation>
    <scope>IDENTIFICATION</scope>
</reference>
<keyword evidence="3" id="KW-1185">Reference proteome</keyword>
<dbReference type="PANTHER" id="PTHR22826">
    <property type="entry name" value="RHO GUANINE EXCHANGE FACTOR-RELATED"/>
    <property type="match status" value="1"/>
</dbReference>
<accession>A0A3Q2CWY0</accession>
<dbReference type="Proteomes" id="UP000265020">
    <property type="component" value="Unassembled WGS sequence"/>
</dbReference>
<sequence>SAHFPFRMLQEIRPLLAVDIIEQLHRQFALLSGGRGKDGAPIITFPEYSGFSEVPEEDFLNVVTYLTSIPRILGLFHPKLDSWTGWFRLWLSAELLITNQRKLLIQMLLRGK</sequence>
<name>A0A3Q2CWY0_CYPVA</name>
<evidence type="ECO:0000313" key="3">
    <source>
        <dbReference type="Proteomes" id="UP000265020"/>
    </source>
</evidence>
<protein>
    <submittedName>
        <fullName evidence="2">Uncharacterized protein</fullName>
    </submittedName>
</protein>
<dbReference type="PANTHER" id="PTHR22826:SF201">
    <property type="entry name" value="GUANINE NUCLEOTIDE EXCHANGE FACTOR MCF2L2-RELATED"/>
    <property type="match status" value="1"/>
</dbReference>
<dbReference type="InterPro" id="IPR051336">
    <property type="entry name" value="RhoGEF_Guanine_NuclExch_SF"/>
</dbReference>
<dbReference type="GeneTree" id="ENSGT00940000161734"/>
<dbReference type="GO" id="GO:0005737">
    <property type="term" value="C:cytoplasm"/>
    <property type="evidence" value="ECO:0007669"/>
    <property type="project" value="TreeGrafter"/>
</dbReference>
<dbReference type="AlphaFoldDB" id="A0A3Q2CWY0"/>
<dbReference type="STRING" id="28743.ENSCVAP00000010381"/>
<organism evidence="2 3">
    <name type="scientific">Cyprinodon variegatus</name>
    <name type="common">Sheepshead minnow</name>
    <dbReference type="NCBI Taxonomy" id="28743"/>
    <lineage>
        <taxon>Eukaryota</taxon>
        <taxon>Metazoa</taxon>
        <taxon>Chordata</taxon>
        <taxon>Craniata</taxon>
        <taxon>Vertebrata</taxon>
        <taxon>Euteleostomi</taxon>
        <taxon>Actinopterygii</taxon>
        <taxon>Neopterygii</taxon>
        <taxon>Teleostei</taxon>
        <taxon>Neoteleostei</taxon>
        <taxon>Acanthomorphata</taxon>
        <taxon>Ovalentaria</taxon>
        <taxon>Atherinomorphae</taxon>
        <taxon>Cyprinodontiformes</taxon>
        <taxon>Cyprinodontidae</taxon>
        <taxon>Cyprinodon</taxon>
    </lineage>
</organism>
<dbReference type="GO" id="GO:0005085">
    <property type="term" value="F:guanyl-nucleotide exchange factor activity"/>
    <property type="evidence" value="ECO:0007669"/>
    <property type="project" value="UniProtKB-KW"/>
</dbReference>
<dbReference type="Ensembl" id="ENSCVAT00000017061.1">
    <property type="protein sequence ID" value="ENSCVAP00000010381.1"/>
    <property type="gene ID" value="ENSCVAG00000012500.1"/>
</dbReference>
<evidence type="ECO:0000256" key="1">
    <source>
        <dbReference type="ARBA" id="ARBA00022658"/>
    </source>
</evidence>
<reference evidence="2" key="1">
    <citation type="submission" date="2025-08" db="UniProtKB">
        <authorList>
            <consortium name="Ensembl"/>
        </authorList>
    </citation>
    <scope>IDENTIFICATION</scope>
</reference>